<evidence type="ECO:0000256" key="1">
    <source>
        <dbReference type="SAM" id="Phobius"/>
    </source>
</evidence>
<evidence type="ECO:0000313" key="2">
    <source>
        <dbReference type="EMBL" id="QMV47044.1"/>
    </source>
</evidence>
<dbReference type="Proteomes" id="UP000515596">
    <property type="component" value="Chromosome"/>
</dbReference>
<gene>
    <name evidence="2" type="ORF">HC356_03115</name>
</gene>
<name>A0A7G5CCW0_WOLPI</name>
<dbReference type="EMBL" id="CP050530">
    <property type="protein sequence ID" value="QMV47044.1"/>
    <property type="molecule type" value="Genomic_DNA"/>
</dbReference>
<feature type="transmembrane region" description="Helical" evidence="1">
    <location>
        <begin position="58"/>
        <end position="91"/>
    </location>
</feature>
<protein>
    <submittedName>
        <fullName evidence="2">Uncharacterized protein</fullName>
    </submittedName>
</protein>
<accession>A0A7G5CCW0</accession>
<sequence length="141" mass="15505">MLPNGHSSTIERPVITAKILLNKLYLKIVIALDKIVSFRFNKIFPCSMLPIEWILGGLIFATVFCALAGNMIAAAALSVTIAVCAMCYPVYLKLENAFNARNLAAQELPDQPKHTENPPATQMSDVSILRQFMNKIVGNVL</sequence>
<proteinExistence type="predicted"/>
<dbReference type="AlphaFoldDB" id="A0A7G5CCW0"/>
<reference evidence="2 3" key="1">
    <citation type="journal article" date="2020" name="Mol. Biol. Evol.">
        <title>Life and death of selfish genes: comparative genomics reveals the dynamic evolution of cytoplasmic incompatibility.</title>
        <authorList>
            <person name="Martinez J."/>
            <person name="Klasson L."/>
            <person name="Welch J."/>
            <person name="Jiggins F.M."/>
        </authorList>
    </citation>
    <scope>NUCLEOTIDE SEQUENCE [LARGE SCALE GENOMIC DNA]</scope>
    <source>
        <strain evidence="2">WNik</strain>
    </source>
</reference>
<keyword evidence="1" id="KW-0472">Membrane</keyword>
<keyword evidence="1" id="KW-0812">Transmembrane</keyword>
<dbReference type="RefSeq" id="WP_182182720.1">
    <property type="nucleotide sequence ID" value="NZ_CP050530.1"/>
</dbReference>
<evidence type="ECO:0000313" key="3">
    <source>
        <dbReference type="Proteomes" id="UP000515596"/>
    </source>
</evidence>
<keyword evidence="1" id="KW-1133">Transmembrane helix</keyword>
<organism evidence="2 3">
    <name type="scientific">Wolbachia pipientis</name>
    <dbReference type="NCBI Taxonomy" id="955"/>
    <lineage>
        <taxon>Bacteria</taxon>
        <taxon>Pseudomonadati</taxon>
        <taxon>Pseudomonadota</taxon>
        <taxon>Alphaproteobacteria</taxon>
        <taxon>Rickettsiales</taxon>
        <taxon>Anaplasmataceae</taxon>
        <taxon>Wolbachieae</taxon>
        <taxon>Wolbachia</taxon>
    </lineage>
</organism>